<dbReference type="AlphaFoldDB" id="A0A844BRC3"/>
<dbReference type="PROSITE" id="PS00194">
    <property type="entry name" value="THIOREDOXIN_1"/>
    <property type="match status" value="1"/>
</dbReference>
<gene>
    <name evidence="6" type="primary">trxC</name>
    <name evidence="6" type="ORF">GH815_16035</name>
</gene>
<evidence type="ECO:0000256" key="3">
    <source>
        <dbReference type="ARBA" id="ARBA00023157"/>
    </source>
</evidence>
<dbReference type="PRINTS" id="PR00421">
    <property type="entry name" value="THIOREDOXIN"/>
</dbReference>
<dbReference type="Pfam" id="PF21352">
    <property type="entry name" value="Zn_ribbon_Thio2"/>
    <property type="match status" value="1"/>
</dbReference>
<keyword evidence="4" id="KW-0676">Redox-active center</keyword>
<evidence type="ECO:0000313" key="7">
    <source>
        <dbReference type="Proteomes" id="UP000466730"/>
    </source>
</evidence>
<dbReference type="Pfam" id="PF00085">
    <property type="entry name" value="Thioredoxin"/>
    <property type="match status" value="1"/>
</dbReference>
<dbReference type="InterPro" id="IPR049299">
    <property type="entry name" value="Thio2_N"/>
</dbReference>
<dbReference type="EMBL" id="WJPO01000031">
    <property type="protein sequence ID" value="MRH22487.1"/>
    <property type="molecule type" value="Genomic_DNA"/>
</dbReference>
<dbReference type="InterPro" id="IPR013766">
    <property type="entry name" value="Thioredoxin_domain"/>
</dbReference>
<dbReference type="GO" id="GO:0005829">
    <property type="term" value="C:cytosol"/>
    <property type="evidence" value="ECO:0007669"/>
    <property type="project" value="TreeGrafter"/>
</dbReference>
<evidence type="ECO:0000313" key="6">
    <source>
        <dbReference type="EMBL" id="MRH22487.1"/>
    </source>
</evidence>
<feature type="domain" description="Thioredoxin" evidence="5">
    <location>
        <begin position="23"/>
        <end position="145"/>
    </location>
</feature>
<dbReference type="PROSITE" id="PS51352">
    <property type="entry name" value="THIOREDOXIN_2"/>
    <property type="match status" value="1"/>
</dbReference>
<sequence length="148" mass="15778">MGAGLKLVCTDCGTTNRVPADRLGAGAKCGTCGTKLVPGKPVDLDFATLQKCIRGDDLPLLVDFWAAWCGPCRMMGPQFAQAAQILAPNVRLAKVDTQSNPDATVRYDIRGIPLLILFSRGRELARLSGARPAADIVTFVRQHVGQTA</sequence>
<dbReference type="Gene3D" id="2.30.30.380">
    <property type="entry name" value="Zn-finger domain of Sec23/24"/>
    <property type="match status" value="1"/>
</dbReference>
<dbReference type="Proteomes" id="UP000466730">
    <property type="component" value="Unassembled WGS sequence"/>
</dbReference>
<dbReference type="InterPro" id="IPR036249">
    <property type="entry name" value="Thioredoxin-like_sf"/>
</dbReference>
<dbReference type="CDD" id="cd02947">
    <property type="entry name" value="TRX_family"/>
    <property type="match status" value="1"/>
</dbReference>
<accession>A0A844BRC3</accession>
<name>A0A844BRC3_9RHOB</name>
<dbReference type="SUPFAM" id="SSF52833">
    <property type="entry name" value="Thioredoxin-like"/>
    <property type="match status" value="1"/>
</dbReference>
<keyword evidence="1" id="KW-0813">Transport</keyword>
<dbReference type="OrthoDB" id="9790390at2"/>
<evidence type="ECO:0000256" key="1">
    <source>
        <dbReference type="ARBA" id="ARBA00022448"/>
    </source>
</evidence>
<dbReference type="GO" id="GO:0045454">
    <property type="term" value="P:cell redox homeostasis"/>
    <property type="evidence" value="ECO:0007669"/>
    <property type="project" value="TreeGrafter"/>
</dbReference>
<evidence type="ECO:0000256" key="4">
    <source>
        <dbReference type="ARBA" id="ARBA00023284"/>
    </source>
</evidence>
<dbReference type="Gene3D" id="3.40.30.10">
    <property type="entry name" value="Glutaredoxin"/>
    <property type="match status" value="1"/>
</dbReference>
<organism evidence="6 7">
    <name type="scientific">Rhodovulum strictum</name>
    <dbReference type="NCBI Taxonomy" id="58314"/>
    <lineage>
        <taxon>Bacteria</taxon>
        <taxon>Pseudomonadati</taxon>
        <taxon>Pseudomonadota</taxon>
        <taxon>Alphaproteobacteria</taxon>
        <taxon>Rhodobacterales</taxon>
        <taxon>Paracoccaceae</taxon>
        <taxon>Rhodovulum</taxon>
    </lineage>
</organism>
<evidence type="ECO:0000256" key="2">
    <source>
        <dbReference type="ARBA" id="ARBA00022982"/>
    </source>
</evidence>
<dbReference type="GO" id="GO:0015035">
    <property type="term" value="F:protein-disulfide reductase activity"/>
    <property type="evidence" value="ECO:0007669"/>
    <property type="project" value="TreeGrafter"/>
</dbReference>
<dbReference type="InterPro" id="IPR017937">
    <property type="entry name" value="Thioredoxin_CS"/>
</dbReference>
<keyword evidence="2" id="KW-0249">Electron transport</keyword>
<evidence type="ECO:0000259" key="5">
    <source>
        <dbReference type="PROSITE" id="PS51352"/>
    </source>
</evidence>
<dbReference type="PANTHER" id="PTHR45663:SF11">
    <property type="entry name" value="GEO12009P1"/>
    <property type="match status" value="1"/>
</dbReference>
<keyword evidence="3" id="KW-1015">Disulfide bond</keyword>
<proteinExistence type="predicted"/>
<dbReference type="RefSeq" id="WP_153749766.1">
    <property type="nucleotide sequence ID" value="NZ_BAAADI010000012.1"/>
</dbReference>
<dbReference type="PANTHER" id="PTHR45663">
    <property type="entry name" value="GEO12009P1"/>
    <property type="match status" value="1"/>
</dbReference>
<dbReference type="NCBIfam" id="NF008229">
    <property type="entry name" value="PRK10996.1"/>
    <property type="match status" value="1"/>
</dbReference>
<comment type="caution">
    <text evidence="6">The sequence shown here is derived from an EMBL/GenBank/DDBJ whole genome shotgun (WGS) entry which is preliminary data.</text>
</comment>
<protein>
    <submittedName>
        <fullName evidence="6">Thioredoxin TrxC</fullName>
    </submittedName>
</protein>
<keyword evidence="7" id="KW-1185">Reference proteome</keyword>
<reference evidence="6 7" key="1">
    <citation type="submission" date="2019-11" db="EMBL/GenBank/DDBJ databases">
        <title>Draft Whole-Genome sequence of the marine photosynthetic bacterium Rhodovulum strictum DSM 11289.</title>
        <authorList>
            <person name="Kyndt J.A."/>
            <person name="Meyer T.E."/>
        </authorList>
    </citation>
    <scope>NUCLEOTIDE SEQUENCE [LARGE SCALE GENOMIC DNA]</scope>
    <source>
        <strain evidence="6 7">DSM 11289</strain>
    </source>
</reference>